<reference evidence="7 8" key="1">
    <citation type="submission" date="2017-10" db="EMBL/GenBank/DDBJ databases">
        <title>Novel microbial diversity and functional potential in the marine mammal oral microbiome.</title>
        <authorList>
            <person name="Dudek N.K."/>
            <person name="Sun C.L."/>
            <person name="Burstein D."/>
            <person name="Kantor R.S."/>
            <person name="Aliaga Goltsman D.S."/>
            <person name="Bik E.M."/>
            <person name="Thomas B.C."/>
            <person name="Banfield J.F."/>
            <person name="Relman D.A."/>
        </authorList>
    </citation>
    <scope>NUCLEOTIDE SEQUENCE [LARGE SCALE GENOMIC DNA]</scope>
    <source>
        <strain evidence="7">DOLZORAL124_49_17</strain>
    </source>
</reference>
<dbReference type="PANTHER" id="PTHR42681">
    <property type="entry name" value="MALONYL-COA-ACYL CARRIER PROTEIN TRANSACYLASE, MITOCHONDRIAL"/>
    <property type="match status" value="1"/>
</dbReference>
<keyword evidence="2 4" id="KW-0012">Acyltransferase</keyword>
<dbReference type="InterPro" id="IPR001227">
    <property type="entry name" value="Ac_transferase_dom_sf"/>
</dbReference>
<dbReference type="InterPro" id="IPR024925">
    <property type="entry name" value="Malonyl_CoA-ACP_transAc"/>
</dbReference>
<comment type="catalytic activity">
    <reaction evidence="3 4">
        <text>holo-[ACP] + malonyl-CoA = malonyl-[ACP] + CoA</text>
        <dbReference type="Rhea" id="RHEA:41792"/>
        <dbReference type="Rhea" id="RHEA-COMP:9623"/>
        <dbReference type="Rhea" id="RHEA-COMP:9685"/>
        <dbReference type="ChEBI" id="CHEBI:57287"/>
        <dbReference type="ChEBI" id="CHEBI:57384"/>
        <dbReference type="ChEBI" id="CHEBI:64479"/>
        <dbReference type="ChEBI" id="CHEBI:78449"/>
        <dbReference type="EC" id="2.3.1.39"/>
    </reaction>
</comment>
<dbReference type="AlphaFoldDB" id="A0A2G6EAN0"/>
<dbReference type="PANTHER" id="PTHR42681:SF1">
    <property type="entry name" value="MALONYL-COA-ACYL CARRIER PROTEIN TRANSACYLASE, MITOCHONDRIAL"/>
    <property type="match status" value="1"/>
</dbReference>
<comment type="similarity">
    <text evidence="4">Belongs to the fabD family.</text>
</comment>
<dbReference type="SUPFAM" id="SSF55048">
    <property type="entry name" value="Probable ACP-binding domain of malonyl-CoA ACP transacylase"/>
    <property type="match status" value="1"/>
</dbReference>
<dbReference type="InterPro" id="IPR014043">
    <property type="entry name" value="Acyl_transferase_dom"/>
</dbReference>
<dbReference type="Pfam" id="PF00698">
    <property type="entry name" value="Acyl_transf_1"/>
    <property type="match status" value="1"/>
</dbReference>
<feature type="domain" description="Malonyl-CoA:ACP transacylase (MAT)" evidence="6">
    <location>
        <begin position="7"/>
        <end position="301"/>
    </location>
</feature>
<dbReference type="InterPro" id="IPR004410">
    <property type="entry name" value="Malonyl_CoA-ACP_transAc_FabD"/>
</dbReference>
<gene>
    <name evidence="7" type="primary">fabD</name>
    <name evidence="7" type="ORF">CSB45_02565</name>
</gene>
<accession>A0A2G6EAN0</accession>
<dbReference type="Gene3D" id="3.30.70.250">
    <property type="entry name" value="Malonyl-CoA ACP transacylase, ACP-binding"/>
    <property type="match status" value="1"/>
</dbReference>
<dbReference type="SMART" id="SM00827">
    <property type="entry name" value="PKS_AT"/>
    <property type="match status" value="1"/>
</dbReference>
<dbReference type="GO" id="GO:0005829">
    <property type="term" value="C:cytosol"/>
    <property type="evidence" value="ECO:0007669"/>
    <property type="project" value="TreeGrafter"/>
</dbReference>
<proteinExistence type="inferred from homology"/>
<evidence type="ECO:0000259" key="6">
    <source>
        <dbReference type="SMART" id="SM00827"/>
    </source>
</evidence>
<dbReference type="EMBL" id="PDPS01000021">
    <property type="protein sequence ID" value="PID58902.1"/>
    <property type="molecule type" value="Genomic_DNA"/>
</dbReference>
<evidence type="ECO:0000256" key="1">
    <source>
        <dbReference type="ARBA" id="ARBA00022679"/>
    </source>
</evidence>
<dbReference type="GO" id="GO:0006633">
    <property type="term" value="P:fatty acid biosynthetic process"/>
    <property type="evidence" value="ECO:0007669"/>
    <property type="project" value="TreeGrafter"/>
</dbReference>
<organism evidence="7 8">
    <name type="scientific">candidate division KSB3 bacterium</name>
    <dbReference type="NCBI Taxonomy" id="2044937"/>
    <lineage>
        <taxon>Bacteria</taxon>
        <taxon>candidate division KSB3</taxon>
    </lineage>
</organism>
<dbReference type="PIRSF" id="PIRSF000446">
    <property type="entry name" value="Mct"/>
    <property type="match status" value="1"/>
</dbReference>
<dbReference type="GO" id="GO:0004314">
    <property type="term" value="F:[acyl-carrier-protein] S-malonyltransferase activity"/>
    <property type="evidence" value="ECO:0007669"/>
    <property type="project" value="UniProtKB-EC"/>
</dbReference>
<dbReference type="InterPro" id="IPR050858">
    <property type="entry name" value="Mal-CoA-ACP_Trans/PKS_FabD"/>
</dbReference>
<feature type="active site" evidence="5">
    <location>
        <position position="92"/>
    </location>
</feature>
<evidence type="ECO:0000256" key="2">
    <source>
        <dbReference type="ARBA" id="ARBA00023315"/>
    </source>
</evidence>
<dbReference type="FunFam" id="3.30.70.250:FF:000001">
    <property type="entry name" value="Malonyl CoA-acyl carrier protein transacylase"/>
    <property type="match status" value="1"/>
</dbReference>
<protein>
    <recommendedName>
        <fullName evidence="4">Malonyl CoA-acyl carrier protein transacylase</fullName>
        <ecNumber evidence="4">2.3.1.39</ecNumber>
    </recommendedName>
</protein>
<evidence type="ECO:0000313" key="7">
    <source>
        <dbReference type="EMBL" id="PID58902.1"/>
    </source>
</evidence>
<dbReference type="Proteomes" id="UP000229740">
    <property type="component" value="Unassembled WGS sequence"/>
</dbReference>
<evidence type="ECO:0000256" key="5">
    <source>
        <dbReference type="PIRSR" id="PIRSR000446-1"/>
    </source>
</evidence>
<name>A0A2G6EAN0_9BACT</name>
<keyword evidence="1 4" id="KW-0808">Transferase</keyword>
<evidence type="ECO:0000313" key="8">
    <source>
        <dbReference type="Proteomes" id="UP000229740"/>
    </source>
</evidence>
<feature type="active site" evidence="5">
    <location>
        <position position="202"/>
    </location>
</feature>
<dbReference type="InterPro" id="IPR016035">
    <property type="entry name" value="Acyl_Trfase/lysoPLipase"/>
</dbReference>
<comment type="caution">
    <text evidence="7">The sequence shown here is derived from an EMBL/GenBank/DDBJ whole genome shotgun (WGS) entry which is preliminary data.</text>
</comment>
<dbReference type="EC" id="2.3.1.39" evidence="4"/>
<dbReference type="SUPFAM" id="SSF52151">
    <property type="entry name" value="FabD/lysophospholipase-like"/>
    <property type="match status" value="1"/>
</dbReference>
<dbReference type="InterPro" id="IPR016036">
    <property type="entry name" value="Malonyl_transacylase_ACP-bd"/>
</dbReference>
<sequence>MSTFVLTFPGQGSQAVGMGKNLAETFPVARQLFHEADEALGFRLSTLCFEGPEKDLQLTANTQPAILTVSIAALRVLQERIELDVAAVAGHSLGEYSALVCADALDFADAVRIVRKRGEFMQDAVPPGVGTMAAIIGLDQHTVAELCTQSSRAGNLVELANINSPGQYVVSGHVDAVTNVVELAKEAGARRALLLPVSAPFHCELMKPAANRLEQVLNEVTFNDLKVPLVNNADAAILTKGDELRTSLLRQMYRSVQWVRSIERLLQDGADTFIEVGPGKVLSALLRRIEKKAVALNVCDVNTLEQTVERIKG</sequence>
<evidence type="ECO:0000256" key="3">
    <source>
        <dbReference type="ARBA" id="ARBA00048462"/>
    </source>
</evidence>
<dbReference type="Gene3D" id="3.40.366.10">
    <property type="entry name" value="Malonyl-Coenzyme A Acyl Carrier Protein, domain 2"/>
    <property type="match status" value="1"/>
</dbReference>
<evidence type="ECO:0000256" key="4">
    <source>
        <dbReference type="PIRNR" id="PIRNR000446"/>
    </source>
</evidence>
<dbReference type="NCBIfam" id="TIGR00128">
    <property type="entry name" value="fabD"/>
    <property type="match status" value="1"/>
</dbReference>